<dbReference type="PANTHER" id="PTHR23513">
    <property type="entry name" value="INTEGRAL MEMBRANE EFFLUX PROTEIN-RELATED"/>
    <property type="match status" value="1"/>
</dbReference>
<feature type="transmembrane region" description="Helical" evidence="7">
    <location>
        <begin position="256"/>
        <end position="275"/>
    </location>
</feature>
<evidence type="ECO:0000256" key="2">
    <source>
        <dbReference type="ARBA" id="ARBA00022448"/>
    </source>
</evidence>
<feature type="transmembrane region" description="Helical" evidence="7">
    <location>
        <begin position="167"/>
        <end position="187"/>
    </location>
</feature>
<dbReference type="PROSITE" id="PS50850">
    <property type="entry name" value="MFS"/>
    <property type="match status" value="1"/>
</dbReference>
<evidence type="ECO:0000313" key="10">
    <source>
        <dbReference type="Proteomes" id="UP000722989"/>
    </source>
</evidence>
<evidence type="ECO:0000313" key="9">
    <source>
        <dbReference type="EMBL" id="NJC72071.1"/>
    </source>
</evidence>
<keyword evidence="3" id="KW-1003">Cell membrane</keyword>
<name>A0ABX0Y1V9_9ACTN</name>
<feature type="transmembrane region" description="Helical" evidence="7">
    <location>
        <begin position="371"/>
        <end position="390"/>
    </location>
</feature>
<organism evidence="9 10">
    <name type="scientific">Planosporangium thailandense</name>
    <dbReference type="NCBI Taxonomy" id="765197"/>
    <lineage>
        <taxon>Bacteria</taxon>
        <taxon>Bacillati</taxon>
        <taxon>Actinomycetota</taxon>
        <taxon>Actinomycetes</taxon>
        <taxon>Micromonosporales</taxon>
        <taxon>Micromonosporaceae</taxon>
        <taxon>Planosporangium</taxon>
    </lineage>
</organism>
<dbReference type="RefSeq" id="WP_167926988.1">
    <property type="nucleotide sequence ID" value="NZ_JAATVY010000016.1"/>
</dbReference>
<dbReference type="EMBL" id="JAATVY010000016">
    <property type="protein sequence ID" value="NJC72071.1"/>
    <property type="molecule type" value="Genomic_DNA"/>
</dbReference>
<gene>
    <name evidence="9" type="ORF">HC031_20465</name>
</gene>
<dbReference type="Proteomes" id="UP000722989">
    <property type="component" value="Unassembled WGS sequence"/>
</dbReference>
<comment type="caution">
    <text evidence="9">The sequence shown here is derived from an EMBL/GenBank/DDBJ whole genome shotgun (WGS) entry which is preliminary data.</text>
</comment>
<accession>A0ABX0Y1V9</accession>
<dbReference type="Pfam" id="PF05977">
    <property type="entry name" value="MFS_3"/>
    <property type="match status" value="1"/>
</dbReference>
<feature type="transmembrane region" description="Helical" evidence="7">
    <location>
        <begin position="100"/>
        <end position="119"/>
    </location>
</feature>
<feature type="transmembrane region" description="Helical" evidence="7">
    <location>
        <begin position="221"/>
        <end position="244"/>
    </location>
</feature>
<dbReference type="InterPro" id="IPR010290">
    <property type="entry name" value="TM_effector"/>
</dbReference>
<sequence length="410" mass="42224">MTTSLARNRNYQLLWGSQALAEFGFNATAIAFPLLVLSVTGSPAASGLVLGAIAVAQLAAGLPAGALVDRWNRKKIMLACEATQAVAAASLVAAVVSGRVSVAHMLVVAAVIGLCAALFEPAEEATLPGIVPVEQVASAVAMNSARASLGHLSGTAVGGFLFAVGRAVPFVVDAVTHSVAFCALAFLRLPPREPRTRPAGHLGREVAEGLRWVWRHRHIRVTSLCAVALNLFFSAFYIVVIVLARARGVHAGEIGVMAAMLGLGGVVGALAAPYLHRLLTPYASIVAVFWVLAALTPLAVFARSGYVMGALFLAMALLPPTANTTITTQQLLLTPDELRGRLSSVLGLIVGVSSAVGPALGGVLVQALTPTVAVMICAGGILTVTVVVTFSATLRTFPRHATADEPAVSV</sequence>
<feature type="transmembrane region" description="Helical" evidence="7">
    <location>
        <begin position="20"/>
        <end position="39"/>
    </location>
</feature>
<evidence type="ECO:0000256" key="1">
    <source>
        <dbReference type="ARBA" id="ARBA00004651"/>
    </source>
</evidence>
<dbReference type="SUPFAM" id="SSF103473">
    <property type="entry name" value="MFS general substrate transporter"/>
    <property type="match status" value="1"/>
</dbReference>
<protein>
    <submittedName>
        <fullName evidence="9">MFS transporter</fullName>
    </submittedName>
</protein>
<evidence type="ECO:0000256" key="7">
    <source>
        <dbReference type="SAM" id="Phobius"/>
    </source>
</evidence>
<dbReference type="PANTHER" id="PTHR23513:SF6">
    <property type="entry name" value="MAJOR FACILITATOR SUPERFAMILY ASSOCIATED DOMAIN-CONTAINING PROTEIN"/>
    <property type="match status" value="1"/>
</dbReference>
<feature type="transmembrane region" description="Helical" evidence="7">
    <location>
        <begin position="282"/>
        <end position="302"/>
    </location>
</feature>
<evidence type="ECO:0000256" key="4">
    <source>
        <dbReference type="ARBA" id="ARBA00022692"/>
    </source>
</evidence>
<keyword evidence="5 7" id="KW-1133">Transmembrane helix</keyword>
<dbReference type="InterPro" id="IPR020846">
    <property type="entry name" value="MFS_dom"/>
</dbReference>
<reference evidence="9 10" key="1">
    <citation type="submission" date="2020-03" db="EMBL/GenBank/DDBJ databases">
        <title>WGS of the type strain of Planosporangium spp.</title>
        <authorList>
            <person name="Thawai C."/>
        </authorList>
    </citation>
    <scope>NUCLEOTIDE SEQUENCE [LARGE SCALE GENOMIC DNA]</scope>
    <source>
        <strain evidence="9 10">TBRC 5610</strain>
    </source>
</reference>
<keyword evidence="4 7" id="KW-0812">Transmembrane</keyword>
<keyword evidence="10" id="KW-1185">Reference proteome</keyword>
<feature type="transmembrane region" description="Helical" evidence="7">
    <location>
        <begin position="345"/>
        <end position="365"/>
    </location>
</feature>
<keyword evidence="2" id="KW-0813">Transport</keyword>
<evidence type="ECO:0000256" key="5">
    <source>
        <dbReference type="ARBA" id="ARBA00022989"/>
    </source>
</evidence>
<proteinExistence type="predicted"/>
<dbReference type="CDD" id="cd06173">
    <property type="entry name" value="MFS_MefA_like"/>
    <property type="match status" value="1"/>
</dbReference>
<keyword evidence="6 7" id="KW-0472">Membrane</keyword>
<feature type="transmembrane region" description="Helical" evidence="7">
    <location>
        <begin position="308"/>
        <end position="333"/>
    </location>
</feature>
<dbReference type="InterPro" id="IPR036259">
    <property type="entry name" value="MFS_trans_sf"/>
</dbReference>
<evidence type="ECO:0000256" key="3">
    <source>
        <dbReference type="ARBA" id="ARBA00022475"/>
    </source>
</evidence>
<comment type="subcellular location">
    <subcellularLocation>
        <location evidence="1">Cell membrane</location>
        <topology evidence="1">Multi-pass membrane protein</topology>
    </subcellularLocation>
</comment>
<evidence type="ECO:0000256" key="6">
    <source>
        <dbReference type="ARBA" id="ARBA00023136"/>
    </source>
</evidence>
<feature type="domain" description="Major facilitator superfamily (MFS) profile" evidence="8">
    <location>
        <begin position="1"/>
        <end position="397"/>
    </location>
</feature>
<feature type="transmembrane region" description="Helical" evidence="7">
    <location>
        <begin position="45"/>
        <end position="68"/>
    </location>
</feature>
<dbReference type="InterPro" id="IPR001958">
    <property type="entry name" value="Tet-R_TetA/multi-R_MdtG-like"/>
</dbReference>
<evidence type="ECO:0000259" key="8">
    <source>
        <dbReference type="PROSITE" id="PS50850"/>
    </source>
</evidence>
<dbReference type="PRINTS" id="PR01035">
    <property type="entry name" value="TCRTETA"/>
</dbReference>
<dbReference type="Gene3D" id="1.20.1250.20">
    <property type="entry name" value="MFS general substrate transporter like domains"/>
    <property type="match status" value="1"/>
</dbReference>